<sequence length="500" mass="52869">MAALEKEKPLATSFGPEFVCTDQDVADLKAGLPPPETKWCLVELPKEELAALEAGSRFYFHEFSGATRGNDGGQAALCTESGTYSLEFLENSNSLMIGALSTTSDAGPAPGGGAEVRPQGGGGDGPEAGAPAPAPQPPQTIFGTCQVFAQCRGQLTMKGVSPDMGKLRELLSKHRLGEPADSLDGAPAAQGETIDSLEFQVAAAPSQLKKALQDGPYAEHNGRWFLLPPALEREIVDAAVELVAASGWSLEAVDGESLLKEVQQHLKVKTTVPSVGVLRKALKSVLSEEPAAPAEAKVDGASDSAPRPDAPNATPNAEDAGAGGCRPLRFDKQKVDISKALRLLREPPARVRERFQLPLPSRAKRARVAGAPRGAGGGHQADALKVTEFAKAFQELTGSDADADAVLKLLGNAAYVDEIEGTLSAMDADSLSRDPFERLKQLFAIQTHWRPDRLAALVAPALPAGVKVDAWLLKWTRAVYLDLGEPPTEQRMLTKKFGGL</sequence>
<dbReference type="Proteomes" id="UP001189429">
    <property type="component" value="Unassembled WGS sequence"/>
</dbReference>
<name>A0ABN9PGB4_9DINO</name>
<feature type="region of interest" description="Disordered" evidence="3">
    <location>
        <begin position="101"/>
        <end position="139"/>
    </location>
</feature>
<evidence type="ECO:0000256" key="2">
    <source>
        <dbReference type="ARBA" id="ARBA00022705"/>
    </source>
</evidence>
<proteinExistence type="inferred from homology"/>
<comment type="caution">
    <text evidence="4">The sequence shown here is derived from an EMBL/GenBank/DDBJ whole genome shotgun (WGS) entry which is preliminary data.</text>
</comment>
<feature type="region of interest" description="Disordered" evidence="3">
    <location>
        <begin position="289"/>
        <end position="327"/>
    </location>
</feature>
<organism evidence="4 5">
    <name type="scientific">Prorocentrum cordatum</name>
    <dbReference type="NCBI Taxonomy" id="2364126"/>
    <lineage>
        <taxon>Eukaryota</taxon>
        <taxon>Sar</taxon>
        <taxon>Alveolata</taxon>
        <taxon>Dinophyceae</taxon>
        <taxon>Prorocentrales</taxon>
        <taxon>Prorocentraceae</taxon>
        <taxon>Prorocentrum</taxon>
    </lineage>
</organism>
<gene>
    <name evidence="4" type="ORF">PCOR1329_LOCUS1808</name>
</gene>
<dbReference type="InterPro" id="IPR019128">
    <property type="entry name" value="Dcc1"/>
</dbReference>
<dbReference type="PANTHER" id="PTHR13395">
    <property type="entry name" value="SISTER CHROMATID COHESION PROTEIN DCC1-RELATED"/>
    <property type="match status" value="1"/>
</dbReference>
<keyword evidence="5" id="KW-1185">Reference proteome</keyword>
<dbReference type="EMBL" id="CAUYUJ010000447">
    <property type="protein sequence ID" value="CAK0790550.1"/>
    <property type="molecule type" value="Genomic_DNA"/>
</dbReference>
<evidence type="ECO:0000313" key="4">
    <source>
        <dbReference type="EMBL" id="CAK0790550.1"/>
    </source>
</evidence>
<evidence type="ECO:0000256" key="1">
    <source>
        <dbReference type="ARBA" id="ARBA00007017"/>
    </source>
</evidence>
<accession>A0ABN9PGB4</accession>
<evidence type="ECO:0000256" key="3">
    <source>
        <dbReference type="SAM" id="MobiDB-lite"/>
    </source>
</evidence>
<evidence type="ECO:0008006" key="6">
    <source>
        <dbReference type="Google" id="ProtNLM"/>
    </source>
</evidence>
<dbReference type="Pfam" id="PF09724">
    <property type="entry name" value="Dcc1"/>
    <property type="match status" value="1"/>
</dbReference>
<dbReference type="PANTHER" id="PTHR13395:SF6">
    <property type="entry name" value="SISTER CHROMATID COHESION PROTEIN DCC1"/>
    <property type="match status" value="1"/>
</dbReference>
<protein>
    <recommendedName>
        <fullName evidence="6">Sister chromatid cohesion DCC1</fullName>
    </recommendedName>
</protein>
<reference evidence="4" key="1">
    <citation type="submission" date="2023-10" db="EMBL/GenBank/DDBJ databases">
        <authorList>
            <person name="Chen Y."/>
            <person name="Shah S."/>
            <person name="Dougan E. K."/>
            <person name="Thang M."/>
            <person name="Chan C."/>
        </authorList>
    </citation>
    <scope>NUCLEOTIDE SEQUENCE [LARGE SCALE GENOMIC DNA]</scope>
</reference>
<feature type="compositionally biased region" description="Gly residues" evidence="3">
    <location>
        <begin position="109"/>
        <end position="126"/>
    </location>
</feature>
<keyword evidence="2" id="KW-0235">DNA replication</keyword>
<evidence type="ECO:0000313" key="5">
    <source>
        <dbReference type="Proteomes" id="UP001189429"/>
    </source>
</evidence>
<comment type="similarity">
    <text evidence="1">Belongs to the DCC1 family.</text>
</comment>